<keyword evidence="3" id="KW-1185">Reference proteome</keyword>
<dbReference type="Pfam" id="PF02581">
    <property type="entry name" value="TMP-TENI"/>
    <property type="match status" value="1"/>
</dbReference>
<comment type="caution">
    <text evidence="2">The sequence shown here is derived from an EMBL/GenBank/DDBJ whole genome shotgun (WGS) entry which is preliminary data.</text>
</comment>
<feature type="domain" description="Thiamine phosphate synthase/TenI" evidence="1">
    <location>
        <begin position="18"/>
        <end position="174"/>
    </location>
</feature>
<evidence type="ECO:0000313" key="3">
    <source>
        <dbReference type="Proteomes" id="UP001279642"/>
    </source>
</evidence>
<proteinExistence type="predicted"/>
<sequence length="194" mass="20944">MYLTTPPGFLPGGVSPDEFCDLLIKALTKTEAAALLVDTGTDAAGLAALEKHLLPRLKQRDFALLLKDRVDLLKTTDADGVHLSDPAQLKNLRGKLGDLSIGVSSPLERHAAIIFAESGADYIAFDPTDNPDECEAIIRWWHEMMTVPSIVLTSTPEEASRFAKAGADFIAVKADIWQQPDPLAALRDIAKVIG</sequence>
<dbReference type="RefSeq" id="WP_320508452.1">
    <property type="nucleotide sequence ID" value="NZ_JAXCLW010000002.1"/>
</dbReference>
<dbReference type="Proteomes" id="UP001279642">
    <property type="component" value="Unassembled WGS sequence"/>
</dbReference>
<dbReference type="InterPro" id="IPR022998">
    <property type="entry name" value="ThiamineP_synth_TenI"/>
</dbReference>
<evidence type="ECO:0000259" key="1">
    <source>
        <dbReference type="Pfam" id="PF02581"/>
    </source>
</evidence>
<dbReference type="SUPFAM" id="SSF51391">
    <property type="entry name" value="Thiamin phosphate synthase"/>
    <property type="match status" value="1"/>
</dbReference>
<name>A0ABU5EC26_9PROT</name>
<dbReference type="EMBL" id="JAXCLW010000002">
    <property type="protein sequence ID" value="MDY0883416.1"/>
    <property type="molecule type" value="Genomic_DNA"/>
</dbReference>
<gene>
    <name evidence="2" type="ORF">SMD27_11225</name>
</gene>
<evidence type="ECO:0000313" key="2">
    <source>
        <dbReference type="EMBL" id="MDY0883416.1"/>
    </source>
</evidence>
<organism evidence="2 3">
    <name type="scientific">Dongia soli</name>
    <dbReference type="NCBI Taxonomy" id="600628"/>
    <lineage>
        <taxon>Bacteria</taxon>
        <taxon>Pseudomonadati</taxon>
        <taxon>Pseudomonadota</taxon>
        <taxon>Alphaproteobacteria</taxon>
        <taxon>Rhodospirillales</taxon>
        <taxon>Dongiaceae</taxon>
        <taxon>Dongia</taxon>
    </lineage>
</organism>
<reference evidence="2 3" key="1">
    <citation type="journal article" date="2016" name="Antonie Van Leeuwenhoek">
        <title>Dongia soli sp. nov., isolated from soil from Dokdo, Korea.</title>
        <authorList>
            <person name="Kim D.U."/>
            <person name="Lee H."/>
            <person name="Kim H."/>
            <person name="Kim S.G."/>
            <person name="Ka J.O."/>
        </authorList>
    </citation>
    <scope>NUCLEOTIDE SEQUENCE [LARGE SCALE GENOMIC DNA]</scope>
    <source>
        <strain evidence="2 3">D78</strain>
    </source>
</reference>
<accession>A0ABU5EC26</accession>
<dbReference type="InterPro" id="IPR036206">
    <property type="entry name" value="ThiamineP_synth_sf"/>
</dbReference>
<dbReference type="CDD" id="cd00564">
    <property type="entry name" value="TMP_TenI"/>
    <property type="match status" value="1"/>
</dbReference>
<protein>
    <submittedName>
        <fullName evidence="2">Thiamine phosphate synthase</fullName>
    </submittedName>
</protein>
<dbReference type="Gene3D" id="3.20.20.70">
    <property type="entry name" value="Aldolase class I"/>
    <property type="match status" value="1"/>
</dbReference>
<dbReference type="InterPro" id="IPR013785">
    <property type="entry name" value="Aldolase_TIM"/>
</dbReference>